<dbReference type="InterPro" id="IPR036383">
    <property type="entry name" value="TSP1_rpt_sf"/>
</dbReference>
<dbReference type="InterPro" id="IPR003582">
    <property type="entry name" value="ShKT_dom"/>
</dbReference>
<feature type="domain" description="ShKT" evidence="4">
    <location>
        <begin position="239"/>
        <end position="273"/>
    </location>
</feature>
<accession>A0AAV2R2W3</accession>
<organism evidence="5 6">
    <name type="scientific">Meganyctiphanes norvegica</name>
    <name type="common">Northern krill</name>
    <name type="synonym">Thysanopoda norvegica</name>
    <dbReference type="NCBI Taxonomy" id="48144"/>
    <lineage>
        <taxon>Eukaryota</taxon>
        <taxon>Metazoa</taxon>
        <taxon>Ecdysozoa</taxon>
        <taxon>Arthropoda</taxon>
        <taxon>Crustacea</taxon>
        <taxon>Multicrustacea</taxon>
        <taxon>Malacostraca</taxon>
        <taxon>Eumalacostraca</taxon>
        <taxon>Eucarida</taxon>
        <taxon>Euphausiacea</taxon>
        <taxon>Euphausiidae</taxon>
        <taxon>Meganyctiphanes</taxon>
    </lineage>
</organism>
<evidence type="ECO:0000256" key="2">
    <source>
        <dbReference type="PROSITE-ProRule" id="PRU01005"/>
    </source>
</evidence>
<sequence length="301" mass="32799">MASTSIWSRLLSISMFLIFQAWMSYSQRGCQDGFVQSNSKCYKLFKSDGQSTWETAKAVCEANRLTMAMPADEESVTLRKDLFDVYGDWSSAWLSARGDGAQYVTEPDGRYISNTSPLWWPSSPVSSYLVSNTNCLALMLVQFALLQQPNQPYGSWICGFKAGYPLCIDPTSVGTAVGGSWGRWGAWGPCSHSCNSGFRLRTRICEQPKTGLGGSSCSGPENQVDDCNSQTCPINGPGCIDNDDSCQGWADRGECQKNPKFMLPKCPASCNQCVLPPVSSTGVTIQEPENGMMPQLSTVTP</sequence>
<feature type="signal peptide" evidence="3">
    <location>
        <begin position="1"/>
        <end position="26"/>
    </location>
</feature>
<feature type="non-terminal residue" evidence="5">
    <location>
        <position position="301"/>
    </location>
</feature>
<dbReference type="PROSITE" id="PS51670">
    <property type="entry name" value="SHKT"/>
    <property type="match status" value="1"/>
</dbReference>
<dbReference type="Gene3D" id="3.10.100.10">
    <property type="entry name" value="Mannose-Binding Protein A, subunit A"/>
    <property type="match status" value="1"/>
</dbReference>
<evidence type="ECO:0000256" key="1">
    <source>
        <dbReference type="ARBA" id="ARBA00023157"/>
    </source>
</evidence>
<evidence type="ECO:0000256" key="3">
    <source>
        <dbReference type="SAM" id="SignalP"/>
    </source>
</evidence>
<feature type="disulfide bond" evidence="2">
    <location>
        <begin position="239"/>
        <end position="273"/>
    </location>
</feature>
<dbReference type="InterPro" id="IPR000884">
    <property type="entry name" value="TSP1_rpt"/>
</dbReference>
<comment type="caution">
    <text evidence="2">Lacks conserved residue(s) required for the propagation of feature annotation.</text>
</comment>
<dbReference type="Proteomes" id="UP001497623">
    <property type="component" value="Unassembled WGS sequence"/>
</dbReference>
<comment type="caution">
    <text evidence="5">The sequence shown here is derived from an EMBL/GenBank/DDBJ whole genome shotgun (WGS) entry which is preliminary data.</text>
</comment>
<feature type="chain" id="PRO_5043562059" description="ShKT domain-containing protein" evidence="3">
    <location>
        <begin position="27"/>
        <end position="301"/>
    </location>
</feature>
<dbReference type="Pfam" id="PF00090">
    <property type="entry name" value="TSP_1"/>
    <property type="match status" value="1"/>
</dbReference>
<evidence type="ECO:0000313" key="6">
    <source>
        <dbReference type="Proteomes" id="UP001497623"/>
    </source>
</evidence>
<proteinExistence type="predicted"/>
<gene>
    <name evidence="5" type="ORF">MNOR_LOCUS18825</name>
</gene>
<dbReference type="EMBL" id="CAXKWB010013674">
    <property type="protein sequence ID" value="CAL4108319.1"/>
    <property type="molecule type" value="Genomic_DNA"/>
</dbReference>
<dbReference type="InterPro" id="IPR016186">
    <property type="entry name" value="C-type_lectin-like/link_sf"/>
</dbReference>
<dbReference type="AlphaFoldDB" id="A0AAV2R2W3"/>
<dbReference type="PRINTS" id="PR01705">
    <property type="entry name" value="TSP1REPEAT"/>
</dbReference>
<keyword evidence="1 2" id="KW-1015">Disulfide bond</keyword>
<keyword evidence="3" id="KW-0732">Signal</keyword>
<evidence type="ECO:0000259" key="4">
    <source>
        <dbReference type="PROSITE" id="PS51670"/>
    </source>
</evidence>
<dbReference type="PROSITE" id="PS50092">
    <property type="entry name" value="TSP1"/>
    <property type="match status" value="1"/>
</dbReference>
<dbReference type="InterPro" id="IPR016187">
    <property type="entry name" value="CTDL_fold"/>
</dbReference>
<dbReference type="Gene3D" id="2.20.100.10">
    <property type="entry name" value="Thrombospondin type-1 (TSP1) repeat"/>
    <property type="match status" value="1"/>
</dbReference>
<reference evidence="5 6" key="1">
    <citation type="submission" date="2024-05" db="EMBL/GenBank/DDBJ databases">
        <authorList>
            <person name="Wallberg A."/>
        </authorList>
    </citation>
    <scope>NUCLEOTIDE SEQUENCE [LARGE SCALE GENOMIC DNA]</scope>
</reference>
<dbReference type="SMART" id="SM00209">
    <property type="entry name" value="TSP1"/>
    <property type="match status" value="1"/>
</dbReference>
<dbReference type="FunFam" id="2.20.100.10:FF:000001">
    <property type="entry name" value="semaphorin-5A isoform X1"/>
    <property type="match status" value="1"/>
</dbReference>
<keyword evidence="6" id="KW-1185">Reference proteome</keyword>
<dbReference type="Pfam" id="PF01549">
    <property type="entry name" value="ShK"/>
    <property type="match status" value="1"/>
</dbReference>
<name>A0AAV2R2W3_MEGNR</name>
<evidence type="ECO:0000313" key="5">
    <source>
        <dbReference type="EMBL" id="CAL4108319.1"/>
    </source>
</evidence>
<protein>
    <recommendedName>
        <fullName evidence="4">ShKT domain-containing protein</fullName>
    </recommendedName>
</protein>
<dbReference type="SUPFAM" id="SSF82895">
    <property type="entry name" value="TSP-1 type 1 repeat"/>
    <property type="match status" value="1"/>
</dbReference>
<dbReference type="SMART" id="SM00254">
    <property type="entry name" value="ShKT"/>
    <property type="match status" value="1"/>
</dbReference>
<dbReference type="SUPFAM" id="SSF56436">
    <property type="entry name" value="C-type lectin-like"/>
    <property type="match status" value="1"/>
</dbReference>